<keyword evidence="3" id="KW-1185">Reference proteome</keyword>
<evidence type="ECO:0000313" key="2">
    <source>
        <dbReference type="EMBL" id="KAJ7386127.1"/>
    </source>
</evidence>
<dbReference type="EMBL" id="MU825878">
    <property type="protein sequence ID" value="KAJ7386127.1"/>
    <property type="molecule type" value="Genomic_DNA"/>
</dbReference>
<evidence type="ECO:0000313" key="3">
    <source>
        <dbReference type="Proteomes" id="UP001163046"/>
    </source>
</evidence>
<dbReference type="Proteomes" id="UP001163046">
    <property type="component" value="Unassembled WGS sequence"/>
</dbReference>
<proteinExistence type="predicted"/>
<comment type="caution">
    <text evidence="2">The sequence shown here is derived from an EMBL/GenBank/DDBJ whole genome shotgun (WGS) entry which is preliminary data.</text>
</comment>
<name>A0A9X0D3N4_9CNID</name>
<reference evidence="2" key="1">
    <citation type="submission" date="2023-01" db="EMBL/GenBank/DDBJ databases">
        <title>Genome assembly of the deep-sea coral Lophelia pertusa.</title>
        <authorList>
            <person name="Herrera S."/>
            <person name="Cordes E."/>
        </authorList>
    </citation>
    <scope>NUCLEOTIDE SEQUENCE</scope>
    <source>
        <strain evidence="2">USNM1676648</strain>
        <tissue evidence="2">Polyp</tissue>
    </source>
</reference>
<gene>
    <name evidence="2" type="ORF">OS493_012471</name>
</gene>
<organism evidence="2 3">
    <name type="scientific">Desmophyllum pertusum</name>
    <dbReference type="NCBI Taxonomy" id="174260"/>
    <lineage>
        <taxon>Eukaryota</taxon>
        <taxon>Metazoa</taxon>
        <taxon>Cnidaria</taxon>
        <taxon>Anthozoa</taxon>
        <taxon>Hexacorallia</taxon>
        <taxon>Scleractinia</taxon>
        <taxon>Caryophylliina</taxon>
        <taxon>Caryophylliidae</taxon>
        <taxon>Desmophyllum</taxon>
    </lineage>
</organism>
<protein>
    <submittedName>
        <fullName evidence="2">Uncharacterized protein</fullName>
    </submittedName>
</protein>
<feature type="compositionally biased region" description="Basic and acidic residues" evidence="1">
    <location>
        <begin position="43"/>
        <end position="89"/>
    </location>
</feature>
<accession>A0A9X0D3N4</accession>
<feature type="region of interest" description="Disordered" evidence="1">
    <location>
        <begin position="33"/>
        <end position="105"/>
    </location>
</feature>
<evidence type="ECO:0000256" key="1">
    <source>
        <dbReference type="SAM" id="MobiDB-lite"/>
    </source>
</evidence>
<sequence length="166" mass="19495">MSQKESRNVRTTLLYTEAFDQEELDLLLKVLVSSDNENDEQMVSEKSRTVEETDDRDSRKDDDVYINEGEREQSDSHHVVVNEDSERGHANALENEDGERKDDARVSLQDLQLKEVKKRRFKLKKHEKKRILAGISEKPRKKKKIHFRERRKLVKTVHGVADKQAL</sequence>
<dbReference type="AlphaFoldDB" id="A0A9X0D3N4"/>